<keyword evidence="5" id="KW-0573">Peptidoglycan synthesis</keyword>
<feature type="active site" description="Proton acceptor" evidence="7">
    <location>
        <position position="175"/>
    </location>
</feature>
<dbReference type="EMBL" id="PFPO01000015">
    <property type="protein sequence ID" value="PIZ99692.1"/>
    <property type="molecule type" value="Genomic_DNA"/>
</dbReference>
<dbReference type="AlphaFoldDB" id="A0A2M7VGB1"/>
<dbReference type="PRINTS" id="PR00725">
    <property type="entry name" value="DADACBPTASE1"/>
</dbReference>
<feature type="domain" description="Peptidase S11 D-alanyl-D-alanine carboxypeptidase A N-terminal" evidence="11">
    <location>
        <begin position="154"/>
        <end position="364"/>
    </location>
</feature>
<dbReference type="GO" id="GO:0046677">
    <property type="term" value="P:response to antibiotic"/>
    <property type="evidence" value="ECO:0007669"/>
    <property type="project" value="InterPro"/>
</dbReference>
<feature type="active site" evidence="7">
    <location>
        <position position="236"/>
    </location>
</feature>
<comment type="caution">
    <text evidence="12">The sequence shown here is derived from an EMBL/GenBank/DDBJ whole genome shotgun (WGS) entry which is preliminary data.</text>
</comment>
<accession>A0A2M7VGB1</accession>
<dbReference type="InterPro" id="IPR000871">
    <property type="entry name" value="Beta-lactam_class-A"/>
</dbReference>
<keyword evidence="4" id="KW-0133">Cell shape</keyword>
<feature type="binding site" evidence="8">
    <location>
        <position position="341"/>
    </location>
    <ligand>
        <name>substrate</name>
    </ligand>
</feature>
<protein>
    <recommendedName>
        <fullName evidence="11">Peptidase S11 D-alanyl-D-alanine carboxypeptidase A N-terminal domain-containing protein</fullName>
    </recommendedName>
</protein>
<feature type="active site" description="Acyl-ester intermediate" evidence="7">
    <location>
        <position position="172"/>
    </location>
</feature>
<keyword evidence="2 10" id="KW-0732">Signal</keyword>
<dbReference type="SUPFAM" id="SSF56601">
    <property type="entry name" value="beta-lactamase/transpeptidase-like"/>
    <property type="match status" value="1"/>
</dbReference>
<evidence type="ECO:0000256" key="4">
    <source>
        <dbReference type="ARBA" id="ARBA00022960"/>
    </source>
</evidence>
<feature type="signal peptide" evidence="10">
    <location>
        <begin position="1"/>
        <end position="22"/>
    </location>
</feature>
<dbReference type="Proteomes" id="UP000230405">
    <property type="component" value="Unassembled WGS sequence"/>
</dbReference>
<comment type="similarity">
    <text evidence="1 9">Belongs to the peptidase S11 family.</text>
</comment>
<organism evidence="12 13">
    <name type="scientific">Candidatus Komeilibacteria bacterium CG_4_10_14_0_2_um_filter_37_10</name>
    <dbReference type="NCBI Taxonomy" id="1974470"/>
    <lineage>
        <taxon>Bacteria</taxon>
        <taxon>Candidatus Komeiliibacteriota</taxon>
    </lineage>
</organism>
<keyword evidence="6" id="KW-0961">Cell wall biogenesis/degradation</keyword>
<dbReference type="InterPro" id="IPR001967">
    <property type="entry name" value="Peptidase_S11_N"/>
</dbReference>
<dbReference type="GO" id="GO:0030655">
    <property type="term" value="P:beta-lactam antibiotic catabolic process"/>
    <property type="evidence" value="ECO:0007669"/>
    <property type="project" value="InterPro"/>
</dbReference>
<evidence type="ECO:0000313" key="13">
    <source>
        <dbReference type="Proteomes" id="UP000230405"/>
    </source>
</evidence>
<dbReference type="Gene3D" id="3.40.710.10">
    <property type="entry name" value="DD-peptidase/beta-lactamase superfamily"/>
    <property type="match status" value="1"/>
</dbReference>
<evidence type="ECO:0000256" key="3">
    <source>
        <dbReference type="ARBA" id="ARBA00022801"/>
    </source>
</evidence>
<evidence type="ECO:0000256" key="6">
    <source>
        <dbReference type="ARBA" id="ARBA00023316"/>
    </source>
</evidence>
<evidence type="ECO:0000256" key="9">
    <source>
        <dbReference type="RuleBase" id="RU004016"/>
    </source>
</evidence>
<evidence type="ECO:0000256" key="2">
    <source>
        <dbReference type="ARBA" id="ARBA00022729"/>
    </source>
</evidence>
<sequence length="389" mass="43908">MIQKTGIITILFFLLLPSFVVAQTATKAIDYRGQILLQQDSYGQAWYIKDSQRYYLPNSLEILDTVKKIATTISVKNWLNYKKYAGQFTKVGQDYYFVSLAKKKFAVKTAKDVNTLLVTNGKPVKTAIINRYSMNNWQLYPDTVFSGVAYASLENNKVLKKSNADLVLPLASLTKLMTALVLLDTKPDWSEPVVVQQEDLDYPKSQIGEDTSSEVDLRVGDQIKKEDLWVAMLVASSNQAAAILVRTSGLTKKDFVRQMNAKAEQLELVKTKFSEFAGLDVRNVSTAREMAVIAQVAFERSTIANTSVIKNYNIRTINKNRIIKVINRNYSLLQFEPVGAKTGFLVEAQRNVSIKKKERIIVVLHARSMGERNSIIQQLQPARQYSIAK</sequence>
<dbReference type="GO" id="GO:0006508">
    <property type="term" value="P:proteolysis"/>
    <property type="evidence" value="ECO:0007669"/>
    <property type="project" value="InterPro"/>
</dbReference>
<dbReference type="InterPro" id="IPR018044">
    <property type="entry name" value="Peptidase_S11"/>
</dbReference>
<dbReference type="GO" id="GO:0009252">
    <property type="term" value="P:peptidoglycan biosynthetic process"/>
    <property type="evidence" value="ECO:0007669"/>
    <property type="project" value="UniProtKB-KW"/>
</dbReference>
<evidence type="ECO:0000256" key="5">
    <source>
        <dbReference type="ARBA" id="ARBA00022984"/>
    </source>
</evidence>
<dbReference type="GO" id="GO:0071555">
    <property type="term" value="P:cell wall organization"/>
    <property type="evidence" value="ECO:0007669"/>
    <property type="project" value="UniProtKB-KW"/>
</dbReference>
<evidence type="ECO:0000313" key="12">
    <source>
        <dbReference type="EMBL" id="PIZ99692.1"/>
    </source>
</evidence>
<proteinExistence type="inferred from homology"/>
<evidence type="ECO:0000256" key="7">
    <source>
        <dbReference type="PIRSR" id="PIRSR618044-1"/>
    </source>
</evidence>
<dbReference type="GO" id="GO:0008360">
    <property type="term" value="P:regulation of cell shape"/>
    <property type="evidence" value="ECO:0007669"/>
    <property type="project" value="UniProtKB-KW"/>
</dbReference>
<gene>
    <name evidence="12" type="ORF">COX77_00815</name>
</gene>
<feature type="chain" id="PRO_5014779578" description="Peptidase S11 D-alanyl-D-alanine carboxypeptidase A N-terminal domain-containing protein" evidence="10">
    <location>
        <begin position="23"/>
        <end position="389"/>
    </location>
</feature>
<evidence type="ECO:0000256" key="10">
    <source>
        <dbReference type="SAM" id="SignalP"/>
    </source>
</evidence>
<dbReference type="GO" id="GO:0009002">
    <property type="term" value="F:serine-type D-Ala-D-Ala carboxypeptidase activity"/>
    <property type="evidence" value="ECO:0007669"/>
    <property type="project" value="InterPro"/>
</dbReference>
<reference evidence="13" key="1">
    <citation type="submission" date="2017-09" db="EMBL/GenBank/DDBJ databases">
        <title>Depth-based differentiation of microbial function through sediment-hosted aquifers and enrichment of novel symbionts in the deep terrestrial subsurface.</title>
        <authorList>
            <person name="Probst A.J."/>
            <person name="Ladd B."/>
            <person name="Jarett J.K."/>
            <person name="Geller-Mcgrath D.E."/>
            <person name="Sieber C.M.K."/>
            <person name="Emerson J.B."/>
            <person name="Anantharaman K."/>
            <person name="Thomas B.C."/>
            <person name="Malmstrom R."/>
            <person name="Stieglmeier M."/>
            <person name="Klingl A."/>
            <person name="Woyke T."/>
            <person name="Ryan C.M."/>
            <person name="Banfield J.F."/>
        </authorList>
    </citation>
    <scope>NUCLEOTIDE SEQUENCE [LARGE SCALE GENOMIC DNA]</scope>
</reference>
<evidence type="ECO:0000256" key="8">
    <source>
        <dbReference type="PIRSR" id="PIRSR618044-2"/>
    </source>
</evidence>
<dbReference type="Pfam" id="PF00768">
    <property type="entry name" value="Peptidase_S11"/>
    <property type="match status" value="1"/>
</dbReference>
<keyword evidence="3" id="KW-0378">Hydrolase</keyword>
<dbReference type="PANTHER" id="PTHR35333:SF3">
    <property type="entry name" value="BETA-LACTAMASE-TYPE TRANSPEPTIDASE FOLD CONTAINING PROTEIN"/>
    <property type="match status" value="1"/>
</dbReference>
<dbReference type="GO" id="GO:0008800">
    <property type="term" value="F:beta-lactamase activity"/>
    <property type="evidence" value="ECO:0007669"/>
    <property type="project" value="InterPro"/>
</dbReference>
<name>A0A2M7VGB1_9BACT</name>
<evidence type="ECO:0000256" key="1">
    <source>
        <dbReference type="ARBA" id="ARBA00007164"/>
    </source>
</evidence>
<dbReference type="PANTHER" id="PTHR35333">
    <property type="entry name" value="BETA-LACTAMASE"/>
    <property type="match status" value="1"/>
</dbReference>
<dbReference type="InterPro" id="IPR012338">
    <property type="entry name" value="Beta-lactam/transpept-like"/>
</dbReference>
<evidence type="ECO:0000259" key="11">
    <source>
        <dbReference type="Pfam" id="PF00768"/>
    </source>
</evidence>